<evidence type="ECO:0000313" key="11">
    <source>
        <dbReference type="EMBL" id="SHK68865.1"/>
    </source>
</evidence>
<feature type="transmembrane region" description="Helical" evidence="8">
    <location>
        <begin position="288"/>
        <end position="306"/>
    </location>
</feature>
<dbReference type="AlphaFoldDB" id="A0A150FSL9"/>
<reference evidence="10 12" key="1">
    <citation type="submission" date="2016-02" db="EMBL/GenBank/DDBJ databases">
        <title>Draft genome sequence for Clostridium paradoxum JW-YL-7.</title>
        <authorList>
            <person name="Utturkar S.M."/>
            <person name="Lancaster A."/>
            <person name="Poole F.L."/>
            <person name="Adams M.W."/>
            <person name="Brown S.D."/>
        </authorList>
    </citation>
    <scope>NUCLEOTIDE SEQUENCE [LARGE SCALE GENOMIC DNA]</scope>
    <source>
        <strain evidence="10 12">JW-YL-7</strain>
    </source>
</reference>
<dbReference type="Pfam" id="PF00512">
    <property type="entry name" value="HisKA"/>
    <property type="match status" value="1"/>
</dbReference>
<dbReference type="Proteomes" id="UP000323392">
    <property type="component" value="Unassembled WGS sequence"/>
</dbReference>
<accession>A0A150FSL9</accession>
<proteinExistence type="predicted"/>
<evidence type="ECO:0000313" key="13">
    <source>
        <dbReference type="Proteomes" id="UP000323392"/>
    </source>
</evidence>
<evidence type="ECO:0000256" key="4">
    <source>
        <dbReference type="ARBA" id="ARBA00022475"/>
    </source>
</evidence>
<dbReference type="InterPro" id="IPR005467">
    <property type="entry name" value="His_kinase_dom"/>
</dbReference>
<dbReference type="RefSeq" id="WP_161937498.1">
    <property type="nucleotide sequence ID" value="NZ_FRBG01000004.1"/>
</dbReference>
<evidence type="ECO:0000256" key="3">
    <source>
        <dbReference type="ARBA" id="ARBA00012438"/>
    </source>
</evidence>
<dbReference type="SMART" id="SM00388">
    <property type="entry name" value="HisKA"/>
    <property type="match status" value="1"/>
</dbReference>
<dbReference type="Pfam" id="PF02743">
    <property type="entry name" value="dCache_1"/>
    <property type="match status" value="1"/>
</dbReference>
<comment type="caution">
    <text evidence="10">The sequence shown here is derived from an EMBL/GenBank/DDBJ whole genome shotgun (WGS) entry which is preliminary data.</text>
</comment>
<evidence type="ECO:0000313" key="12">
    <source>
        <dbReference type="Proteomes" id="UP000092605"/>
    </source>
</evidence>
<dbReference type="SUPFAM" id="SSF103190">
    <property type="entry name" value="Sensory domain-like"/>
    <property type="match status" value="1"/>
</dbReference>
<dbReference type="SUPFAM" id="SSF47384">
    <property type="entry name" value="Homodimeric domain of signal transducing histidine kinase"/>
    <property type="match status" value="1"/>
</dbReference>
<dbReference type="Gene3D" id="1.10.287.130">
    <property type="match status" value="1"/>
</dbReference>
<dbReference type="GO" id="GO:0000155">
    <property type="term" value="F:phosphorelay sensor kinase activity"/>
    <property type="evidence" value="ECO:0007669"/>
    <property type="project" value="InterPro"/>
</dbReference>
<keyword evidence="11" id="KW-0418">Kinase</keyword>
<dbReference type="InterPro" id="IPR029151">
    <property type="entry name" value="Sensor-like_sf"/>
</dbReference>
<feature type="domain" description="Histidine kinase" evidence="9">
    <location>
        <begin position="336"/>
        <end position="518"/>
    </location>
</feature>
<dbReference type="EC" id="2.7.13.3" evidence="3"/>
<evidence type="ECO:0000313" key="10">
    <source>
        <dbReference type="EMBL" id="KXZ40613.1"/>
    </source>
</evidence>
<feature type="transmembrane region" description="Helical" evidence="8">
    <location>
        <begin position="12"/>
        <end position="34"/>
    </location>
</feature>
<dbReference type="EMBL" id="LSFY01000001">
    <property type="protein sequence ID" value="KXZ40613.1"/>
    <property type="molecule type" value="Genomic_DNA"/>
</dbReference>
<keyword evidence="5 8" id="KW-0812">Transmembrane</keyword>
<dbReference type="Proteomes" id="UP000092605">
    <property type="component" value="Unassembled WGS sequence"/>
</dbReference>
<evidence type="ECO:0000256" key="6">
    <source>
        <dbReference type="ARBA" id="ARBA00022989"/>
    </source>
</evidence>
<evidence type="ECO:0000256" key="8">
    <source>
        <dbReference type="SAM" id="Phobius"/>
    </source>
</evidence>
<dbReference type="InterPro" id="IPR033479">
    <property type="entry name" value="dCache_1"/>
</dbReference>
<evidence type="ECO:0000256" key="5">
    <source>
        <dbReference type="ARBA" id="ARBA00022692"/>
    </source>
</evidence>
<dbReference type="CDD" id="cd12914">
    <property type="entry name" value="PDC1_DGC_like"/>
    <property type="match status" value="1"/>
</dbReference>
<keyword evidence="7 8" id="KW-0472">Membrane</keyword>
<dbReference type="STRING" id="1121328.JWYL7_1688"/>
<dbReference type="CDD" id="cd00082">
    <property type="entry name" value="HisKA"/>
    <property type="match status" value="1"/>
</dbReference>
<keyword evidence="13" id="KW-1185">Reference proteome</keyword>
<dbReference type="InterPro" id="IPR003661">
    <property type="entry name" value="HisK_dim/P_dom"/>
</dbReference>
<evidence type="ECO:0000256" key="2">
    <source>
        <dbReference type="ARBA" id="ARBA00004651"/>
    </source>
</evidence>
<name>A0A150FSL9_CLOPD</name>
<keyword evidence="11" id="KW-0808">Transferase</keyword>
<evidence type="ECO:0000256" key="7">
    <source>
        <dbReference type="ARBA" id="ARBA00023136"/>
    </source>
</evidence>
<dbReference type="GO" id="GO:0005886">
    <property type="term" value="C:plasma membrane"/>
    <property type="evidence" value="ECO:0007669"/>
    <property type="project" value="UniProtKB-SubCell"/>
</dbReference>
<keyword evidence="6 8" id="KW-1133">Transmembrane helix</keyword>
<dbReference type="PROSITE" id="PS50109">
    <property type="entry name" value="HIS_KIN"/>
    <property type="match status" value="1"/>
</dbReference>
<sequence>MRYFIKNYKKFYIPLIAVAVFSIISYYLLFYNVIGVKNAVIKANEQKSDLIRYQVEEYLGEKHKLLESIMQLISSMEEKKYSQEEINVLLKDIIQKYPDINSLSKSNRYGDIVMFISNNEMFKPDNYLGLNISHRTYFQAARLGKKTTFKLLNDLVTNKEILIISIPHYDKNGFFKGTIAFSINKDYLLDTFENYNVDDKDYVVLLNTSSEILYHPHLEKARKSVSESNFLESLIYQINRNNKGTMNLLSELDNQQKIISYSAIKNTDWAVLSVKHISKVYTPLVKQLVININIIVIVALSLYLILRSYFLQMKREEDFLVYNMERIQMLGQISAGIAHEIRNPLSSIKGYIQIEHTMNPTELSNIALTEMKKIEESLNYFLKLSKPLEEGKKEFYPHDVIKEIGTILEAIGLLKDINIKYNIDNVNEKIKFNKDYLRFIILNLVQKLCSEIEKGQTLNINLKSQKQSVVYEIENGKIPNDKNLDLEISKKIIQSEGGQIIVENKGYFKIAIIIPQNKN</sequence>
<evidence type="ECO:0000259" key="9">
    <source>
        <dbReference type="PROSITE" id="PS50109"/>
    </source>
</evidence>
<dbReference type="Gene3D" id="3.30.450.20">
    <property type="entry name" value="PAS domain"/>
    <property type="match status" value="1"/>
</dbReference>
<protein>
    <recommendedName>
        <fullName evidence="3">histidine kinase</fullName>
        <ecNumber evidence="3">2.7.13.3</ecNumber>
    </recommendedName>
</protein>
<dbReference type="PATRIC" id="fig|1121328.3.peg.1699"/>
<evidence type="ECO:0000256" key="1">
    <source>
        <dbReference type="ARBA" id="ARBA00000085"/>
    </source>
</evidence>
<comment type="catalytic activity">
    <reaction evidence="1">
        <text>ATP + protein L-histidine = ADP + protein N-phospho-L-histidine.</text>
        <dbReference type="EC" id="2.7.13.3"/>
    </reaction>
</comment>
<dbReference type="CDD" id="cd18774">
    <property type="entry name" value="PDC2_HK_sensor"/>
    <property type="match status" value="1"/>
</dbReference>
<comment type="subcellular location">
    <subcellularLocation>
        <location evidence="2">Cell membrane</location>
        <topology evidence="2">Multi-pass membrane protein</topology>
    </subcellularLocation>
</comment>
<organism evidence="10 12">
    <name type="scientific">Alkalithermobacter thermoalcaliphilus JW-YL-7 = DSM 7308</name>
    <dbReference type="NCBI Taxonomy" id="1121328"/>
    <lineage>
        <taxon>Bacteria</taxon>
        <taxon>Bacillati</taxon>
        <taxon>Bacillota</taxon>
        <taxon>Clostridia</taxon>
        <taxon>Peptostreptococcales</taxon>
        <taxon>Tepidibacteraceae</taxon>
        <taxon>Alkalithermobacter</taxon>
    </lineage>
</organism>
<reference evidence="11 13" key="2">
    <citation type="submission" date="2016-11" db="EMBL/GenBank/DDBJ databases">
        <authorList>
            <person name="Varghese N."/>
            <person name="Submissions S."/>
        </authorList>
    </citation>
    <scope>NUCLEOTIDE SEQUENCE [LARGE SCALE GENOMIC DNA]</scope>
    <source>
        <strain evidence="11 13">DSM 7308</strain>
    </source>
</reference>
<gene>
    <name evidence="10" type="ORF">JWYL7_1688</name>
    <name evidence="11" type="ORF">SAMN05661008_00689</name>
</gene>
<keyword evidence="4" id="KW-1003">Cell membrane</keyword>
<dbReference type="EMBL" id="FRBG01000004">
    <property type="protein sequence ID" value="SHK68865.1"/>
    <property type="molecule type" value="Genomic_DNA"/>
</dbReference>
<dbReference type="InterPro" id="IPR036097">
    <property type="entry name" value="HisK_dim/P_sf"/>
</dbReference>